<proteinExistence type="predicted"/>
<sequence>MHSYLAIVSTFLALAAAQQNSDTNMGLAAIEAHFNQSHIVPDLLSAFQPQAVLGVNFGAGDIQPGQKFTIEEAGSAPTLTVNSSSPLNGSYVLAMIDADVPNSQLQKHNRHWLVGNVTVGQDSVVSNATATSYSRYFGPFPPSGSGPHRYVIMLYAQPSDFNPPAEFATTDLPVEPMDWQAYVNDSHLGGLVAANYIQVEQGTASASIFSTAPVVSSTLVAASTTAGSATTSSTQTGSSNESNGAKVLDFHVPAVMCLATLATLLLA</sequence>
<reference evidence="2 3" key="1">
    <citation type="journal article" name="Sci. Rep.">
        <title>Telomere-to-telomere assembled and centromere annotated genomes of the two main subspecies of the button mushroom Agaricus bisporus reveal especially polymorphic chromosome ends.</title>
        <authorList>
            <person name="Sonnenberg A.S.M."/>
            <person name="Sedaghat-Telgerd N."/>
            <person name="Lavrijssen B."/>
            <person name="Ohm R.A."/>
            <person name="Hendrickx P.M."/>
            <person name="Scholtmeijer K."/>
            <person name="Baars J.J.P."/>
            <person name="van Peer A."/>
        </authorList>
    </citation>
    <scope>NUCLEOTIDE SEQUENCE [LARGE SCALE GENOMIC DNA]</scope>
    <source>
        <strain evidence="2 3">H119_p4</strain>
    </source>
</reference>
<dbReference type="AlphaFoldDB" id="A0A8H7KI40"/>
<dbReference type="PANTHER" id="PTHR11362">
    <property type="entry name" value="PHOSPHATIDYLETHANOLAMINE-BINDING PROTEIN"/>
    <property type="match status" value="1"/>
</dbReference>
<organism evidence="2 3">
    <name type="scientific">Agaricus bisporus var. burnettii</name>
    <dbReference type="NCBI Taxonomy" id="192524"/>
    <lineage>
        <taxon>Eukaryota</taxon>
        <taxon>Fungi</taxon>
        <taxon>Dikarya</taxon>
        <taxon>Basidiomycota</taxon>
        <taxon>Agaricomycotina</taxon>
        <taxon>Agaricomycetes</taxon>
        <taxon>Agaricomycetidae</taxon>
        <taxon>Agaricales</taxon>
        <taxon>Agaricineae</taxon>
        <taxon>Agaricaceae</taxon>
        <taxon>Agaricus</taxon>
    </lineage>
</organism>
<gene>
    <name evidence="2" type="ORF">Agabi119p4_3530</name>
</gene>
<feature type="signal peptide" evidence="1">
    <location>
        <begin position="1"/>
        <end position="17"/>
    </location>
</feature>
<keyword evidence="1" id="KW-0732">Signal</keyword>
<protein>
    <recommendedName>
        <fullName evidence="4">PEBP-like protein</fullName>
    </recommendedName>
</protein>
<name>A0A8H7KI40_AGABI</name>
<feature type="chain" id="PRO_5034922416" description="PEBP-like protein" evidence="1">
    <location>
        <begin position="18"/>
        <end position="267"/>
    </location>
</feature>
<dbReference type="PANTHER" id="PTHR11362:SF140">
    <property type="entry name" value="PEBP-LIKE PROTEIN"/>
    <property type="match status" value="1"/>
</dbReference>
<evidence type="ECO:0000256" key="1">
    <source>
        <dbReference type="SAM" id="SignalP"/>
    </source>
</evidence>
<dbReference type="InterPro" id="IPR036610">
    <property type="entry name" value="PEBP-like_sf"/>
</dbReference>
<accession>A0A8H7KI40</accession>
<dbReference type="SUPFAM" id="SSF49777">
    <property type="entry name" value="PEBP-like"/>
    <property type="match status" value="1"/>
</dbReference>
<dbReference type="Pfam" id="PF01161">
    <property type="entry name" value="PBP"/>
    <property type="match status" value="1"/>
</dbReference>
<dbReference type="EMBL" id="JABXXO010000005">
    <property type="protein sequence ID" value="KAF7777458.1"/>
    <property type="molecule type" value="Genomic_DNA"/>
</dbReference>
<dbReference type="CDD" id="cd00866">
    <property type="entry name" value="PEBP_euk"/>
    <property type="match status" value="1"/>
</dbReference>
<comment type="caution">
    <text evidence="2">The sequence shown here is derived from an EMBL/GenBank/DDBJ whole genome shotgun (WGS) entry which is preliminary data.</text>
</comment>
<dbReference type="Gene3D" id="3.90.280.10">
    <property type="entry name" value="PEBP-like"/>
    <property type="match status" value="1"/>
</dbReference>
<dbReference type="InterPro" id="IPR008914">
    <property type="entry name" value="PEBP"/>
</dbReference>
<dbReference type="Proteomes" id="UP000629468">
    <property type="component" value="Unassembled WGS sequence"/>
</dbReference>
<evidence type="ECO:0000313" key="2">
    <source>
        <dbReference type="EMBL" id="KAF7777458.1"/>
    </source>
</evidence>
<evidence type="ECO:0008006" key="4">
    <source>
        <dbReference type="Google" id="ProtNLM"/>
    </source>
</evidence>
<evidence type="ECO:0000313" key="3">
    <source>
        <dbReference type="Proteomes" id="UP000629468"/>
    </source>
</evidence>
<dbReference type="InterPro" id="IPR035810">
    <property type="entry name" value="PEBP_euk"/>
</dbReference>